<organism evidence="1 2">
    <name type="scientific">Amniculicola lignicola CBS 123094</name>
    <dbReference type="NCBI Taxonomy" id="1392246"/>
    <lineage>
        <taxon>Eukaryota</taxon>
        <taxon>Fungi</taxon>
        <taxon>Dikarya</taxon>
        <taxon>Ascomycota</taxon>
        <taxon>Pezizomycotina</taxon>
        <taxon>Dothideomycetes</taxon>
        <taxon>Pleosporomycetidae</taxon>
        <taxon>Pleosporales</taxon>
        <taxon>Amniculicolaceae</taxon>
        <taxon>Amniculicola</taxon>
    </lineage>
</organism>
<dbReference type="AlphaFoldDB" id="A0A6A5WXB0"/>
<dbReference type="Proteomes" id="UP000799779">
    <property type="component" value="Unassembled WGS sequence"/>
</dbReference>
<evidence type="ECO:0000313" key="2">
    <source>
        <dbReference type="Proteomes" id="UP000799779"/>
    </source>
</evidence>
<proteinExistence type="predicted"/>
<reference evidence="1" key="1">
    <citation type="journal article" date="2020" name="Stud. Mycol.">
        <title>101 Dothideomycetes genomes: a test case for predicting lifestyles and emergence of pathogens.</title>
        <authorList>
            <person name="Haridas S."/>
            <person name="Albert R."/>
            <person name="Binder M."/>
            <person name="Bloem J."/>
            <person name="Labutti K."/>
            <person name="Salamov A."/>
            <person name="Andreopoulos B."/>
            <person name="Baker S."/>
            <person name="Barry K."/>
            <person name="Bills G."/>
            <person name="Bluhm B."/>
            <person name="Cannon C."/>
            <person name="Castanera R."/>
            <person name="Culley D."/>
            <person name="Daum C."/>
            <person name="Ezra D."/>
            <person name="Gonzalez J."/>
            <person name="Henrissat B."/>
            <person name="Kuo A."/>
            <person name="Liang C."/>
            <person name="Lipzen A."/>
            <person name="Lutzoni F."/>
            <person name="Magnuson J."/>
            <person name="Mondo S."/>
            <person name="Nolan M."/>
            <person name="Ohm R."/>
            <person name="Pangilinan J."/>
            <person name="Park H.-J."/>
            <person name="Ramirez L."/>
            <person name="Alfaro M."/>
            <person name="Sun H."/>
            <person name="Tritt A."/>
            <person name="Yoshinaga Y."/>
            <person name="Zwiers L.-H."/>
            <person name="Turgeon B."/>
            <person name="Goodwin S."/>
            <person name="Spatafora J."/>
            <person name="Crous P."/>
            <person name="Grigoriev I."/>
        </authorList>
    </citation>
    <scope>NUCLEOTIDE SEQUENCE</scope>
    <source>
        <strain evidence="1">CBS 123094</strain>
    </source>
</reference>
<evidence type="ECO:0000313" key="1">
    <source>
        <dbReference type="EMBL" id="KAF2006453.1"/>
    </source>
</evidence>
<gene>
    <name evidence="1" type="ORF">P154DRAFT_259455</name>
</gene>
<dbReference type="EMBL" id="ML977560">
    <property type="protein sequence ID" value="KAF2006453.1"/>
    <property type="molecule type" value="Genomic_DNA"/>
</dbReference>
<name>A0A6A5WXB0_9PLEO</name>
<protein>
    <submittedName>
        <fullName evidence="1">Uncharacterized protein</fullName>
    </submittedName>
</protein>
<keyword evidence="2" id="KW-1185">Reference proteome</keyword>
<sequence>MTRNRSSAASGSWGCTHDRRLPSHPLAARKLFRHIALSSDISSSSERPGVSLTKTSLLGSFGYLSHQFPIACCCLLRLVPVLLGTVNRATRGSCSTNMTMRRIHGQGHLVGNRGFRYMPYHVVVGHSYCMMLEDAVFERMHHIKTRRMQATTLFHSPLDLS</sequence>
<accession>A0A6A5WXB0</accession>